<dbReference type="AlphaFoldDB" id="A0AAW0BTG7"/>
<name>A0AAW0BTG7_9AGAR</name>
<dbReference type="Proteomes" id="UP001362999">
    <property type="component" value="Unassembled WGS sequence"/>
</dbReference>
<evidence type="ECO:0000313" key="2">
    <source>
        <dbReference type="Proteomes" id="UP001362999"/>
    </source>
</evidence>
<sequence length="471" mass="54212">VRRYHTAKVKDQKEMTVVVYEGQDAEEEFKKDVARFMNFRHPLFLQLYGIVHSANNYASIFYDVLIPWMDMKSIYRESPMVLCYMYAYVSQEFKAASHYFACRFRSRLYSTGCTFFLRPSTGQLCIDLEGHNYTGLYVGLINTESFSPLSLLSSIDTKIIMDTLTVEQYHKISCSSTWAFCKLTPIEFLPTATVHLGAVYHTPGHHDLSNPVAIAPMLDIDRFDYVWRVDDYVNPHITESGWNRELGEKIELYLWAPISGSSLSRWWLSQANHVLNRLGVFSNTDNYALLEEISFIVELDPQPATPTDWHSLDAFLFLCPQRSFQVGPVSFKCPECVAYWSLDPLGVDRLSEAKASEFGFPTIRPSITGSSIDWGDTVYAGLRQFHQGKGFDPDSQDLARHLGHPLYQLYSDYDDSMNIDGESIYHIDLPAGYVLKRKYARGRFWSTYRGSSKHRYRSAYGCRLTRQSGYR</sequence>
<keyword evidence="2" id="KW-1185">Reference proteome</keyword>
<feature type="non-terminal residue" evidence="1">
    <location>
        <position position="1"/>
    </location>
</feature>
<comment type="caution">
    <text evidence="1">The sequence shown here is derived from an EMBL/GenBank/DDBJ whole genome shotgun (WGS) entry which is preliminary data.</text>
</comment>
<reference evidence="1 2" key="1">
    <citation type="journal article" date="2024" name="J Genomics">
        <title>Draft genome sequencing and assembly of Favolaschia claudopus CIRM-BRFM 2984 isolated from oak limbs.</title>
        <authorList>
            <person name="Navarro D."/>
            <person name="Drula E."/>
            <person name="Chaduli D."/>
            <person name="Cazenave R."/>
            <person name="Ahrendt S."/>
            <person name="Wang J."/>
            <person name="Lipzen A."/>
            <person name="Daum C."/>
            <person name="Barry K."/>
            <person name="Grigoriev I.V."/>
            <person name="Favel A."/>
            <person name="Rosso M.N."/>
            <person name="Martin F."/>
        </authorList>
    </citation>
    <scope>NUCLEOTIDE SEQUENCE [LARGE SCALE GENOMIC DNA]</scope>
    <source>
        <strain evidence="1 2">CIRM-BRFM 2984</strain>
    </source>
</reference>
<accession>A0AAW0BTG7</accession>
<evidence type="ECO:0000313" key="1">
    <source>
        <dbReference type="EMBL" id="KAK7029958.1"/>
    </source>
</evidence>
<proteinExistence type="predicted"/>
<protein>
    <submittedName>
        <fullName evidence="1">Uncharacterized protein</fullName>
    </submittedName>
</protein>
<dbReference type="EMBL" id="JAWWNJ010000026">
    <property type="protein sequence ID" value="KAK7029958.1"/>
    <property type="molecule type" value="Genomic_DNA"/>
</dbReference>
<gene>
    <name evidence="1" type="ORF">R3P38DRAFT_2523925</name>
</gene>
<organism evidence="1 2">
    <name type="scientific">Favolaschia claudopus</name>
    <dbReference type="NCBI Taxonomy" id="2862362"/>
    <lineage>
        <taxon>Eukaryota</taxon>
        <taxon>Fungi</taxon>
        <taxon>Dikarya</taxon>
        <taxon>Basidiomycota</taxon>
        <taxon>Agaricomycotina</taxon>
        <taxon>Agaricomycetes</taxon>
        <taxon>Agaricomycetidae</taxon>
        <taxon>Agaricales</taxon>
        <taxon>Marasmiineae</taxon>
        <taxon>Mycenaceae</taxon>
        <taxon>Favolaschia</taxon>
    </lineage>
</organism>